<dbReference type="PANTHER" id="PTHR43767">
    <property type="entry name" value="LONG-CHAIN-FATTY-ACID--COA LIGASE"/>
    <property type="match status" value="1"/>
</dbReference>
<keyword evidence="5" id="KW-1185">Reference proteome</keyword>
<dbReference type="InterPro" id="IPR025110">
    <property type="entry name" value="AMP-bd_C"/>
</dbReference>
<name>A0A9X2KDA0_9HYPH</name>
<dbReference type="InterPro" id="IPR042099">
    <property type="entry name" value="ANL_N_sf"/>
</dbReference>
<proteinExistence type="predicted"/>
<dbReference type="PANTHER" id="PTHR43767:SF1">
    <property type="entry name" value="NONRIBOSOMAL PEPTIDE SYNTHASE PES1 (EUROFUNG)-RELATED"/>
    <property type="match status" value="1"/>
</dbReference>
<dbReference type="InterPro" id="IPR000873">
    <property type="entry name" value="AMP-dep_synth/lig_dom"/>
</dbReference>
<protein>
    <submittedName>
        <fullName evidence="4">Acyl--CoA ligase</fullName>
    </submittedName>
</protein>
<reference evidence="4" key="1">
    <citation type="submission" date="2022-03" db="EMBL/GenBank/DDBJ databases">
        <title>Aurantimonas Liuensis sp. Nov., isolated from the hadal seawater of the Mariana Trench.</title>
        <authorList>
            <person name="Liu R."/>
        </authorList>
    </citation>
    <scope>NUCLEOTIDE SEQUENCE</scope>
    <source>
        <strain evidence="4">LRZ36</strain>
    </source>
</reference>
<dbReference type="Pfam" id="PF00501">
    <property type="entry name" value="AMP-binding"/>
    <property type="match status" value="1"/>
</dbReference>
<dbReference type="Gene3D" id="3.30.300.30">
    <property type="match status" value="1"/>
</dbReference>
<feature type="region of interest" description="Disordered" evidence="1">
    <location>
        <begin position="521"/>
        <end position="548"/>
    </location>
</feature>
<dbReference type="Proteomes" id="UP001155220">
    <property type="component" value="Unassembled WGS sequence"/>
</dbReference>
<comment type="caution">
    <text evidence="4">The sequence shown here is derived from an EMBL/GenBank/DDBJ whole genome shotgun (WGS) entry which is preliminary data.</text>
</comment>
<gene>
    <name evidence="4" type="ORF">MJ956_03290</name>
</gene>
<organism evidence="4 5">
    <name type="scientific">Aurantimonas marianensis</name>
    <dbReference type="NCBI Taxonomy" id="2920428"/>
    <lineage>
        <taxon>Bacteria</taxon>
        <taxon>Pseudomonadati</taxon>
        <taxon>Pseudomonadota</taxon>
        <taxon>Alphaproteobacteria</taxon>
        <taxon>Hyphomicrobiales</taxon>
        <taxon>Aurantimonadaceae</taxon>
        <taxon>Aurantimonas</taxon>
    </lineage>
</organism>
<dbReference type="AlphaFoldDB" id="A0A9X2KDA0"/>
<feature type="domain" description="AMP-binding enzyme C-terminal" evidence="3">
    <location>
        <begin position="440"/>
        <end position="515"/>
    </location>
</feature>
<evidence type="ECO:0000256" key="1">
    <source>
        <dbReference type="SAM" id="MobiDB-lite"/>
    </source>
</evidence>
<dbReference type="InterPro" id="IPR045851">
    <property type="entry name" value="AMP-bd_C_sf"/>
</dbReference>
<dbReference type="Gene3D" id="3.40.50.12780">
    <property type="entry name" value="N-terminal domain of ligase-like"/>
    <property type="match status" value="1"/>
</dbReference>
<evidence type="ECO:0000259" key="3">
    <source>
        <dbReference type="Pfam" id="PF13193"/>
    </source>
</evidence>
<dbReference type="EMBL" id="JALHBS010000018">
    <property type="protein sequence ID" value="MCP3054173.1"/>
    <property type="molecule type" value="Genomic_DNA"/>
</dbReference>
<dbReference type="GO" id="GO:0016878">
    <property type="term" value="F:acid-thiol ligase activity"/>
    <property type="evidence" value="ECO:0007669"/>
    <property type="project" value="UniProtKB-ARBA"/>
</dbReference>
<feature type="domain" description="AMP-dependent synthetase/ligase" evidence="2">
    <location>
        <begin position="41"/>
        <end position="390"/>
    </location>
</feature>
<keyword evidence="4" id="KW-0436">Ligase</keyword>
<dbReference type="PROSITE" id="PS00455">
    <property type="entry name" value="AMP_BINDING"/>
    <property type="match status" value="1"/>
</dbReference>
<evidence type="ECO:0000313" key="5">
    <source>
        <dbReference type="Proteomes" id="UP001155220"/>
    </source>
</evidence>
<evidence type="ECO:0000313" key="4">
    <source>
        <dbReference type="EMBL" id="MCP3054173.1"/>
    </source>
</evidence>
<dbReference type="InterPro" id="IPR020845">
    <property type="entry name" value="AMP-binding_CS"/>
</dbReference>
<accession>A0A9X2KDA0</accession>
<dbReference type="RefSeq" id="WP_253963053.1">
    <property type="nucleotide sequence ID" value="NZ_JALHBS010000018.1"/>
</dbReference>
<dbReference type="SUPFAM" id="SSF56801">
    <property type="entry name" value="Acetyl-CoA synthetase-like"/>
    <property type="match status" value="1"/>
</dbReference>
<dbReference type="InterPro" id="IPR050237">
    <property type="entry name" value="ATP-dep_AMP-bd_enzyme"/>
</dbReference>
<dbReference type="Pfam" id="PF13193">
    <property type="entry name" value="AMP-binding_C"/>
    <property type="match status" value="1"/>
</dbReference>
<sequence>MTASPRFWEDAPATRAEAHFGDRVVTCFVDRPPDADAMLRTAAVASPQGDAVVDGKIRISHAELDGMSDAVAGGLMSRGVSKGDRVGLLARNRWQFVVALTGIVRAGAIAVPLSVRASAREIEFILGDCGAGLTICDAEKAEILPDTVARAAIDGPAGSSFEDLLAAAPTTTPPDLREEDVAVILYTSGTTGTPKGAMLTHLNIVHSCLHYAHCFRLTADDRLVMAVPASHVTGLIVGIYAPLAAGAAIVVMEKFDADEFLALATQERMTVTMLVPAMYNLCLLRADFAKHDLGAWRIGSFGGAPMPVATIERLAKLLPNLDLIQAYGSTETTSPATIMPPGGQAAAPASVGAPAPCADIRVMDAAGREVAAGESGEGWIGGPMVVPGYWSLSDKTAESFHAGFWKSGDVGRFDENGLLYIHDRLKDMINRGGYKVYSAEVENVLSFHPGVAEAAVVPRPDPVLGEKVHAFVHRSDPTLDEAALKAFCCERLSDYKVPDFFTFTSEPLPRNVNGKLMKQALRDRVAEPNGPADRRQADRTSPGRSERG</sequence>
<feature type="compositionally biased region" description="Basic and acidic residues" evidence="1">
    <location>
        <begin position="521"/>
        <end position="538"/>
    </location>
</feature>
<evidence type="ECO:0000259" key="2">
    <source>
        <dbReference type="Pfam" id="PF00501"/>
    </source>
</evidence>